<feature type="non-terminal residue" evidence="2">
    <location>
        <position position="1"/>
    </location>
</feature>
<name>A0A820ZI96_9BILA</name>
<dbReference type="Proteomes" id="UP000663851">
    <property type="component" value="Unassembled WGS sequence"/>
</dbReference>
<protein>
    <submittedName>
        <fullName evidence="2">Uncharacterized protein</fullName>
    </submittedName>
</protein>
<comment type="caution">
    <text evidence="2">The sequence shown here is derived from an EMBL/GenBank/DDBJ whole genome shotgun (WGS) entry which is preliminary data.</text>
</comment>
<gene>
    <name evidence="2" type="ORF">HFQ381_LOCUS31271</name>
</gene>
<accession>A0A820ZI96</accession>
<feature type="transmembrane region" description="Helical" evidence="1">
    <location>
        <begin position="34"/>
        <end position="51"/>
    </location>
</feature>
<dbReference type="EMBL" id="CAJOBO010006197">
    <property type="protein sequence ID" value="CAF4557784.1"/>
    <property type="molecule type" value="Genomic_DNA"/>
</dbReference>
<evidence type="ECO:0000313" key="3">
    <source>
        <dbReference type="Proteomes" id="UP000663851"/>
    </source>
</evidence>
<evidence type="ECO:0000256" key="1">
    <source>
        <dbReference type="SAM" id="Phobius"/>
    </source>
</evidence>
<keyword evidence="1" id="KW-1133">Transmembrane helix</keyword>
<keyword evidence="1" id="KW-0472">Membrane</keyword>
<evidence type="ECO:0000313" key="2">
    <source>
        <dbReference type="EMBL" id="CAF4557784.1"/>
    </source>
</evidence>
<sequence>LPPPSVEDSKVGEKGLQYRPSKFQKNTTAGSTRILGYVIFVIALFAVPLLIKRGVEYLIDMKASQFL</sequence>
<keyword evidence="1" id="KW-0812">Transmembrane</keyword>
<proteinExistence type="predicted"/>
<organism evidence="2 3">
    <name type="scientific">Rotaria socialis</name>
    <dbReference type="NCBI Taxonomy" id="392032"/>
    <lineage>
        <taxon>Eukaryota</taxon>
        <taxon>Metazoa</taxon>
        <taxon>Spiralia</taxon>
        <taxon>Gnathifera</taxon>
        <taxon>Rotifera</taxon>
        <taxon>Eurotatoria</taxon>
        <taxon>Bdelloidea</taxon>
        <taxon>Philodinida</taxon>
        <taxon>Philodinidae</taxon>
        <taxon>Rotaria</taxon>
    </lineage>
</organism>
<dbReference type="AlphaFoldDB" id="A0A820ZI96"/>
<reference evidence="2" key="1">
    <citation type="submission" date="2021-02" db="EMBL/GenBank/DDBJ databases">
        <authorList>
            <person name="Nowell W R."/>
        </authorList>
    </citation>
    <scope>NUCLEOTIDE SEQUENCE</scope>
</reference>